<dbReference type="SUPFAM" id="SSF48498">
    <property type="entry name" value="Tetracyclin repressor-like, C-terminal domain"/>
    <property type="match status" value="1"/>
</dbReference>
<protein>
    <submittedName>
        <fullName evidence="6">AcrR family transcriptional regulator</fullName>
    </submittedName>
</protein>
<dbReference type="InterPro" id="IPR001647">
    <property type="entry name" value="HTH_TetR"/>
</dbReference>
<keyword evidence="3" id="KW-0804">Transcription</keyword>
<dbReference type="AlphaFoldDB" id="A0A7W6FZ13"/>
<dbReference type="InterPro" id="IPR036271">
    <property type="entry name" value="Tet_transcr_reg_TetR-rel_C_sf"/>
</dbReference>
<dbReference type="Gene3D" id="1.10.10.60">
    <property type="entry name" value="Homeodomain-like"/>
    <property type="match status" value="1"/>
</dbReference>
<evidence type="ECO:0000256" key="3">
    <source>
        <dbReference type="ARBA" id="ARBA00023163"/>
    </source>
</evidence>
<dbReference type="EMBL" id="JACIDY010000006">
    <property type="protein sequence ID" value="MBB3940846.1"/>
    <property type="molecule type" value="Genomic_DNA"/>
</dbReference>
<sequence>MAARFNASQKRAVPASFLTWQAFFQSHQRGKLDAGLSYPYIELGMTSLATTTAVRGRPREFDPDTALAAALRVFWKQGYEGASMADLTEAMGITKPSLYACFGNKEALFRKALDLYERDKLAYIGTALDAPTARGVAEKLLRGALSTHCGGSDPHGCLGVIALVAGCAEAESIREHVCARRASSEAAMIARFDRARRDGDLPDNVDPKALASCLTTVLQGLSVKFQAGATRQDLENVVDTFLTMWPGR</sequence>
<evidence type="ECO:0000313" key="7">
    <source>
        <dbReference type="Proteomes" id="UP000561459"/>
    </source>
</evidence>
<evidence type="ECO:0000256" key="1">
    <source>
        <dbReference type="ARBA" id="ARBA00023015"/>
    </source>
</evidence>
<name>A0A7W6FZ13_9SPHN</name>
<reference evidence="6 7" key="1">
    <citation type="submission" date="2020-08" db="EMBL/GenBank/DDBJ databases">
        <title>Genomic Encyclopedia of Type Strains, Phase IV (KMG-IV): sequencing the most valuable type-strain genomes for metagenomic binning, comparative biology and taxonomic classification.</title>
        <authorList>
            <person name="Goeker M."/>
        </authorList>
    </citation>
    <scope>NUCLEOTIDE SEQUENCE [LARGE SCALE GENOMIC DNA]</scope>
    <source>
        <strain evidence="6 7">DSM 27568</strain>
    </source>
</reference>
<evidence type="ECO:0000313" key="6">
    <source>
        <dbReference type="EMBL" id="MBB3940846.1"/>
    </source>
</evidence>
<dbReference type="PANTHER" id="PTHR47506">
    <property type="entry name" value="TRANSCRIPTIONAL REGULATORY PROTEIN"/>
    <property type="match status" value="1"/>
</dbReference>
<proteinExistence type="predicted"/>
<dbReference type="Gene3D" id="1.10.357.10">
    <property type="entry name" value="Tetracycline Repressor, domain 2"/>
    <property type="match status" value="1"/>
</dbReference>
<dbReference type="Pfam" id="PF00440">
    <property type="entry name" value="TetR_N"/>
    <property type="match status" value="1"/>
</dbReference>
<organism evidence="6 7">
    <name type="scientific">Novosphingobium fluoreni</name>
    <dbReference type="NCBI Taxonomy" id="1391222"/>
    <lineage>
        <taxon>Bacteria</taxon>
        <taxon>Pseudomonadati</taxon>
        <taxon>Pseudomonadota</taxon>
        <taxon>Alphaproteobacteria</taxon>
        <taxon>Sphingomonadales</taxon>
        <taxon>Sphingomonadaceae</taxon>
        <taxon>Novosphingobium</taxon>
    </lineage>
</organism>
<keyword evidence="7" id="KW-1185">Reference proteome</keyword>
<evidence type="ECO:0000256" key="4">
    <source>
        <dbReference type="PROSITE-ProRule" id="PRU00335"/>
    </source>
</evidence>
<gene>
    <name evidence="6" type="ORF">GGR39_002509</name>
</gene>
<evidence type="ECO:0000259" key="5">
    <source>
        <dbReference type="PROSITE" id="PS50977"/>
    </source>
</evidence>
<keyword evidence="1" id="KW-0805">Transcription regulation</keyword>
<comment type="caution">
    <text evidence="6">The sequence shown here is derived from an EMBL/GenBank/DDBJ whole genome shotgun (WGS) entry which is preliminary data.</text>
</comment>
<dbReference type="PANTHER" id="PTHR47506:SF1">
    <property type="entry name" value="HTH-TYPE TRANSCRIPTIONAL REGULATOR YJDC"/>
    <property type="match status" value="1"/>
</dbReference>
<dbReference type="Proteomes" id="UP000561459">
    <property type="component" value="Unassembled WGS sequence"/>
</dbReference>
<dbReference type="SUPFAM" id="SSF46689">
    <property type="entry name" value="Homeodomain-like"/>
    <property type="match status" value="1"/>
</dbReference>
<dbReference type="PROSITE" id="PS50977">
    <property type="entry name" value="HTH_TETR_2"/>
    <property type="match status" value="1"/>
</dbReference>
<accession>A0A7W6FZ13</accession>
<dbReference type="InterPro" id="IPR009057">
    <property type="entry name" value="Homeodomain-like_sf"/>
</dbReference>
<keyword evidence="2 4" id="KW-0238">DNA-binding</keyword>
<evidence type="ECO:0000256" key="2">
    <source>
        <dbReference type="ARBA" id="ARBA00023125"/>
    </source>
</evidence>
<feature type="DNA-binding region" description="H-T-H motif" evidence="4">
    <location>
        <begin position="83"/>
        <end position="102"/>
    </location>
</feature>
<feature type="domain" description="HTH tetR-type" evidence="5">
    <location>
        <begin position="60"/>
        <end position="120"/>
    </location>
</feature>
<dbReference type="GO" id="GO:0003677">
    <property type="term" value="F:DNA binding"/>
    <property type="evidence" value="ECO:0007669"/>
    <property type="project" value="UniProtKB-UniRule"/>
</dbReference>
<dbReference type="PRINTS" id="PR00455">
    <property type="entry name" value="HTHTETR"/>
</dbReference>